<proteinExistence type="predicted"/>
<dbReference type="RefSeq" id="WP_221427567.1">
    <property type="nucleotide sequence ID" value="NZ_CP081296.1"/>
</dbReference>
<gene>
    <name evidence="2" type="ORF">K3162_09895</name>
</gene>
<keyword evidence="1" id="KW-0812">Transmembrane</keyword>
<feature type="transmembrane region" description="Helical" evidence="1">
    <location>
        <begin position="22"/>
        <end position="42"/>
    </location>
</feature>
<protein>
    <submittedName>
        <fullName evidence="2">Uncharacterized protein</fullName>
    </submittedName>
</protein>
<reference evidence="2 3" key="1">
    <citation type="submission" date="2021-08" db="EMBL/GenBank/DDBJ databases">
        <title>Comparative Genomics Analysis of the Genus Qipengyuania Reveals Extensive Genetic Diversity and Metabolic Versatility, Including the Description of Fifteen Novel Species.</title>
        <authorList>
            <person name="Liu Y."/>
        </authorList>
    </citation>
    <scope>NUCLEOTIDE SEQUENCE [LARGE SCALE GENOMIC DNA]</scope>
    <source>
        <strain evidence="2 3">1NDW3</strain>
    </source>
</reference>
<name>A0ABX8ZXN3_9SPHN</name>
<keyword evidence="3" id="KW-1185">Reference proteome</keyword>
<evidence type="ECO:0000313" key="3">
    <source>
        <dbReference type="Proteomes" id="UP000824300"/>
    </source>
</evidence>
<keyword evidence="1" id="KW-0472">Membrane</keyword>
<feature type="transmembrane region" description="Helical" evidence="1">
    <location>
        <begin position="54"/>
        <end position="74"/>
    </location>
</feature>
<dbReference type="EMBL" id="CP081296">
    <property type="protein sequence ID" value="QZD91863.1"/>
    <property type="molecule type" value="Genomic_DNA"/>
</dbReference>
<dbReference type="Proteomes" id="UP000824300">
    <property type="component" value="Chromosome"/>
</dbReference>
<evidence type="ECO:0000256" key="1">
    <source>
        <dbReference type="SAM" id="Phobius"/>
    </source>
</evidence>
<keyword evidence="1" id="KW-1133">Transmembrane helix</keyword>
<accession>A0ABX8ZXN3</accession>
<organism evidence="2 3">
    <name type="scientific">Qipengyuania xiapuensis</name>
    <dbReference type="NCBI Taxonomy" id="2867236"/>
    <lineage>
        <taxon>Bacteria</taxon>
        <taxon>Pseudomonadati</taxon>
        <taxon>Pseudomonadota</taxon>
        <taxon>Alphaproteobacteria</taxon>
        <taxon>Sphingomonadales</taxon>
        <taxon>Erythrobacteraceae</taxon>
        <taxon>Qipengyuania</taxon>
    </lineage>
</organism>
<sequence>MSEPQASGTALAPYPVWAATRVVTALAQAYALLWVIVAMVALVDAINGVEPQILPIWSFVVACVIGASGGASGLSPRSYDLPYFGETIARRLASKHCPSCGQSIFNSSPPSGYTTENEQRSWWPSRICANCGHDLSRKTAGENI</sequence>
<evidence type="ECO:0000313" key="2">
    <source>
        <dbReference type="EMBL" id="QZD91863.1"/>
    </source>
</evidence>